<dbReference type="PROSITE" id="PS50926">
    <property type="entry name" value="TRAM"/>
    <property type="match status" value="1"/>
</dbReference>
<dbReference type="PANTHER" id="PTHR43020">
    <property type="entry name" value="CDK5 REGULATORY SUBUNIT-ASSOCIATED PROTEIN 1"/>
    <property type="match status" value="1"/>
</dbReference>
<gene>
    <name evidence="11" type="ORF">HY912_03465</name>
</gene>
<evidence type="ECO:0000256" key="4">
    <source>
        <dbReference type="ARBA" id="ARBA00022691"/>
    </source>
</evidence>
<dbReference type="AlphaFoldDB" id="A0A9D6YZ80"/>
<keyword evidence="2" id="KW-0004">4Fe-4S</keyword>
<evidence type="ECO:0000256" key="1">
    <source>
        <dbReference type="ARBA" id="ARBA00003234"/>
    </source>
</evidence>
<dbReference type="EMBL" id="JACRDE010000103">
    <property type="protein sequence ID" value="MBI5248533.1"/>
    <property type="molecule type" value="Genomic_DNA"/>
</dbReference>
<dbReference type="GO" id="GO:0035597">
    <property type="term" value="F:tRNA-2-methylthio-N(6)-dimethylallyladenosine(37) synthase activity"/>
    <property type="evidence" value="ECO:0007669"/>
    <property type="project" value="UniProtKB-EC"/>
</dbReference>
<evidence type="ECO:0000313" key="12">
    <source>
        <dbReference type="Proteomes" id="UP000807825"/>
    </source>
</evidence>
<dbReference type="InterPro" id="IPR006638">
    <property type="entry name" value="Elp3/MiaA/NifB-like_rSAM"/>
</dbReference>
<dbReference type="Gene3D" id="3.80.30.20">
    <property type="entry name" value="tm_1862 like domain"/>
    <property type="match status" value="1"/>
</dbReference>
<name>A0A9D6YZ80_9BACT</name>
<evidence type="ECO:0000256" key="7">
    <source>
        <dbReference type="ARBA" id="ARBA00023014"/>
    </source>
</evidence>
<dbReference type="Proteomes" id="UP000807825">
    <property type="component" value="Unassembled WGS sequence"/>
</dbReference>
<dbReference type="GO" id="GO:0005829">
    <property type="term" value="C:cytosol"/>
    <property type="evidence" value="ECO:0007669"/>
    <property type="project" value="TreeGrafter"/>
</dbReference>
<keyword evidence="3" id="KW-0808">Transferase</keyword>
<feature type="domain" description="TRAM" evidence="9">
    <location>
        <begin position="150"/>
        <end position="212"/>
    </location>
</feature>
<comment type="caution">
    <text evidence="11">The sequence shown here is derived from an EMBL/GenBank/DDBJ whole genome shotgun (WGS) entry which is preliminary data.</text>
</comment>
<accession>A0A9D6YZ80</accession>
<dbReference type="InterPro" id="IPR023404">
    <property type="entry name" value="rSAM_horseshoe"/>
</dbReference>
<protein>
    <recommendedName>
        <fullName evidence="8">tRNA-2-methylthio-N(6)-dimethylallyladenosine synthase</fullName>
        <ecNumber evidence="8">2.8.4.3</ecNumber>
    </recommendedName>
</protein>
<organism evidence="11 12">
    <name type="scientific">Desulfomonile tiedjei</name>
    <dbReference type="NCBI Taxonomy" id="2358"/>
    <lineage>
        <taxon>Bacteria</taxon>
        <taxon>Pseudomonadati</taxon>
        <taxon>Thermodesulfobacteriota</taxon>
        <taxon>Desulfomonilia</taxon>
        <taxon>Desulfomonilales</taxon>
        <taxon>Desulfomonilaceae</taxon>
        <taxon>Desulfomonile</taxon>
    </lineage>
</organism>
<dbReference type="PROSITE" id="PS51918">
    <property type="entry name" value="RADICAL_SAM"/>
    <property type="match status" value="1"/>
</dbReference>
<dbReference type="Pfam" id="PF04055">
    <property type="entry name" value="Radical_SAM"/>
    <property type="match status" value="1"/>
</dbReference>
<evidence type="ECO:0000256" key="6">
    <source>
        <dbReference type="ARBA" id="ARBA00023004"/>
    </source>
</evidence>
<evidence type="ECO:0000313" key="11">
    <source>
        <dbReference type="EMBL" id="MBI5248533.1"/>
    </source>
</evidence>
<evidence type="ECO:0000259" key="9">
    <source>
        <dbReference type="PROSITE" id="PS50926"/>
    </source>
</evidence>
<dbReference type="InterPro" id="IPR058240">
    <property type="entry name" value="rSAM_sf"/>
</dbReference>
<keyword evidence="4" id="KW-0949">S-adenosyl-L-methionine</keyword>
<sequence length="212" mass="24145">TSLARIRFTTSHPRDFNENLISAMAGLPSVCEHIHLPLQSGSDKILRVMRRGYAFSDYFKKIDMLRDKIPGVALTTDIIVGFPGETEEDFEDTLSAMKRIRYDQIFSFKYSSRPSTAARTMPDQVPDLIKIERLERVHRLQDEITGEYHRSAEGTVEEILIEGVREKSLQPFGRTRTNKIVNLEELADVKEGAIVRAIITRGLKHSLLGKMI</sequence>
<dbReference type="InterPro" id="IPR007197">
    <property type="entry name" value="rSAM"/>
</dbReference>
<comment type="function">
    <text evidence="1">Catalyzes the methylthiolation of N6-(dimethylallyl)adenosine (i(6)A), leading to the formation of 2-methylthio-N6-(dimethylallyl)adenosine (ms(2)i(6)A) at position 37 in tRNAs that read codons beginning with uridine.</text>
</comment>
<dbReference type="GO" id="GO:0051539">
    <property type="term" value="F:4 iron, 4 sulfur cluster binding"/>
    <property type="evidence" value="ECO:0007669"/>
    <property type="project" value="UniProtKB-KW"/>
</dbReference>
<dbReference type="EC" id="2.8.4.3" evidence="8"/>
<evidence type="ECO:0000256" key="3">
    <source>
        <dbReference type="ARBA" id="ARBA00022679"/>
    </source>
</evidence>
<dbReference type="SUPFAM" id="SSF102114">
    <property type="entry name" value="Radical SAM enzymes"/>
    <property type="match status" value="1"/>
</dbReference>
<feature type="domain" description="Radical SAM core" evidence="10">
    <location>
        <begin position="1"/>
        <end position="147"/>
    </location>
</feature>
<evidence type="ECO:0000256" key="5">
    <source>
        <dbReference type="ARBA" id="ARBA00022723"/>
    </source>
</evidence>
<dbReference type="SMART" id="SM00729">
    <property type="entry name" value="Elp3"/>
    <property type="match status" value="1"/>
</dbReference>
<evidence type="ECO:0000256" key="8">
    <source>
        <dbReference type="ARBA" id="ARBA00033765"/>
    </source>
</evidence>
<keyword evidence="6" id="KW-0408">Iron</keyword>
<keyword evidence="7" id="KW-0411">Iron-sulfur</keyword>
<keyword evidence="5" id="KW-0479">Metal-binding</keyword>
<evidence type="ECO:0000256" key="2">
    <source>
        <dbReference type="ARBA" id="ARBA00022485"/>
    </source>
</evidence>
<proteinExistence type="predicted"/>
<dbReference type="GO" id="GO:0046872">
    <property type="term" value="F:metal ion binding"/>
    <property type="evidence" value="ECO:0007669"/>
    <property type="project" value="UniProtKB-KW"/>
</dbReference>
<dbReference type="InterPro" id="IPR002792">
    <property type="entry name" value="TRAM_dom"/>
</dbReference>
<evidence type="ECO:0000259" key="10">
    <source>
        <dbReference type="PROSITE" id="PS51918"/>
    </source>
</evidence>
<reference evidence="11" key="1">
    <citation type="submission" date="2020-07" db="EMBL/GenBank/DDBJ databases">
        <title>Huge and variable diversity of episymbiotic CPR bacteria and DPANN archaea in groundwater ecosystems.</title>
        <authorList>
            <person name="He C.Y."/>
            <person name="Keren R."/>
            <person name="Whittaker M."/>
            <person name="Farag I.F."/>
            <person name="Doudna J."/>
            <person name="Cate J.H.D."/>
            <person name="Banfield J.F."/>
        </authorList>
    </citation>
    <scope>NUCLEOTIDE SEQUENCE</scope>
    <source>
        <strain evidence="11">NC_groundwater_1664_Pr3_B-0.1um_52_9</strain>
    </source>
</reference>
<dbReference type="PANTHER" id="PTHR43020:SF2">
    <property type="entry name" value="MITOCHONDRIAL TRNA METHYLTHIOTRANSFERASE CDK5RAP1"/>
    <property type="match status" value="1"/>
</dbReference>
<feature type="non-terminal residue" evidence="11">
    <location>
        <position position="1"/>
    </location>
</feature>
<dbReference type="Pfam" id="PF01938">
    <property type="entry name" value="TRAM"/>
    <property type="match status" value="1"/>
</dbReference>